<evidence type="ECO:0000313" key="1">
    <source>
        <dbReference type="EMBL" id="TAX63772.1"/>
    </source>
</evidence>
<protein>
    <submittedName>
        <fullName evidence="1">Uncharacterized protein</fullName>
    </submittedName>
</protein>
<gene>
    <name evidence="1" type="ORF">ELH98_37585</name>
</gene>
<dbReference type="Proteomes" id="UP000291659">
    <property type="component" value="Unassembled WGS sequence"/>
</dbReference>
<sequence length="63" mass="7214">MSKEIQILCAPCVLRIMSCFAPIDRDFAWMPFKQNWKAQANPRIFVPSVTIGEEHERGAIGQH</sequence>
<reference evidence="1 2" key="1">
    <citation type="submission" date="2019-02" db="EMBL/GenBank/DDBJ databases">
        <title>The genomic architecture of introgression among sibling species of bacteria.</title>
        <authorList>
            <person name="Cavassim M.I.A."/>
            <person name="Moeskjaer S."/>
            <person name="Moslemi C."/>
            <person name="Fields B."/>
            <person name="Bachmann A."/>
            <person name="Vilhjalmsson B."/>
            <person name="Schierup M.H."/>
            <person name="Young J.P.W."/>
            <person name="Andersen S.U."/>
        </authorList>
    </citation>
    <scope>NUCLEOTIDE SEQUENCE [LARGE SCALE GENOMIC DNA]</scope>
    <source>
        <strain evidence="1 2">SM141A</strain>
    </source>
</reference>
<accession>A0ABY1WWZ5</accession>
<organism evidence="1 2">
    <name type="scientific">Rhizobium ruizarguesonis</name>
    <dbReference type="NCBI Taxonomy" id="2081791"/>
    <lineage>
        <taxon>Bacteria</taxon>
        <taxon>Pseudomonadati</taxon>
        <taxon>Pseudomonadota</taxon>
        <taxon>Alphaproteobacteria</taxon>
        <taxon>Hyphomicrobiales</taxon>
        <taxon>Rhizobiaceae</taxon>
        <taxon>Rhizobium/Agrobacterium group</taxon>
        <taxon>Rhizobium</taxon>
    </lineage>
</organism>
<name>A0ABY1WWZ5_9HYPH</name>
<dbReference type="EMBL" id="SIOX01000014">
    <property type="protein sequence ID" value="TAX63772.1"/>
    <property type="molecule type" value="Genomic_DNA"/>
</dbReference>
<keyword evidence="2" id="KW-1185">Reference proteome</keyword>
<evidence type="ECO:0000313" key="2">
    <source>
        <dbReference type="Proteomes" id="UP000291659"/>
    </source>
</evidence>
<comment type="caution">
    <text evidence="1">The sequence shown here is derived from an EMBL/GenBank/DDBJ whole genome shotgun (WGS) entry which is preliminary data.</text>
</comment>
<proteinExistence type="predicted"/>